<keyword evidence="4" id="KW-1185">Reference proteome</keyword>
<feature type="transmembrane region" description="Helical" evidence="2">
    <location>
        <begin position="381"/>
        <end position="399"/>
    </location>
</feature>
<accession>A0A9W7ARP3</accession>
<keyword evidence="2" id="KW-0812">Transmembrane</keyword>
<gene>
    <name evidence="3" type="ORF">TrLO_g823</name>
</gene>
<evidence type="ECO:0000256" key="2">
    <source>
        <dbReference type="SAM" id="Phobius"/>
    </source>
</evidence>
<dbReference type="AlphaFoldDB" id="A0A9W7ARP3"/>
<evidence type="ECO:0000313" key="4">
    <source>
        <dbReference type="Proteomes" id="UP001165122"/>
    </source>
</evidence>
<sequence>MEVSYLTPPNPPPSTEKPAETTVKLKTSPLSPSASEGGDKPDDAGEKRDIDEVQPMGLPLSFSPNADNAPPAAGLGDSTHMLRGHSTQNTSNPPPFEIEFRPQSLNAVHVDNPLAKGTHMNISYGGERKKNLKGHVLAVTAALRAEKLGRDRAGTWIQNTANMIGLGASPTKHKNNYSMHCGLARPWRWLYASLNVFITWLSWKPFFKPEETSFWFWIAFKTSTVPFAFLFSAVVIISCPYDGVQPSQIVAVVSTFFAMVSFFFHPQVVEDDTPDNFVILENVGLIRFLHMFCFLLIIHICVSRAREIKNEKYPKAIVYHVVLKKLLPLSMSLVLMMAYFISPAAKCLGETYIKYYVFYPERLGPDMAKEYLRCEDLVESSSALLTVCVIFFLFVIYIAPFGKKQVNFNADNGTENNDNSSSPESVNVDEADSSQFVDNLIQFKFPFIQQMTFIGVFVGERTFQLIRSTDPSESY</sequence>
<feature type="transmembrane region" description="Helical" evidence="2">
    <location>
        <begin position="215"/>
        <end position="237"/>
    </location>
</feature>
<feature type="compositionally biased region" description="Polar residues" evidence="1">
    <location>
        <begin position="24"/>
        <end position="34"/>
    </location>
</feature>
<dbReference type="Proteomes" id="UP001165122">
    <property type="component" value="Unassembled WGS sequence"/>
</dbReference>
<feature type="transmembrane region" description="Helical" evidence="2">
    <location>
        <begin position="285"/>
        <end position="305"/>
    </location>
</feature>
<feature type="transmembrane region" description="Helical" evidence="2">
    <location>
        <begin position="249"/>
        <end position="265"/>
    </location>
</feature>
<keyword evidence="2" id="KW-0472">Membrane</keyword>
<dbReference type="EMBL" id="BRXW01000723">
    <property type="protein sequence ID" value="GMH75421.1"/>
    <property type="molecule type" value="Genomic_DNA"/>
</dbReference>
<organism evidence="3 4">
    <name type="scientific">Triparma laevis f. longispina</name>
    <dbReference type="NCBI Taxonomy" id="1714387"/>
    <lineage>
        <taxon>Eukaryota</taxon>
        <taxon>Sar</taxon>
        <taxon>Stramenopiles</taxon>
        <taxon>Ochrophyta</taxon>
        <taxon>Bolidophyceae</taxon>
        <taxon>Parmales</taxon>
        <taxon>Triparmaceae</taxon>
        <taxon>Triparma</taxon>
    </lineage>
</organism>
<comment type="caution">
    <text evidence="3">The sequence shown here is derived from an EMBL/GenBank/DDBJ whole genome shotgun (WGS) entry which is preliminary data.</text>
</comment>
<name>A0A9W7ARP3_9STRA</name>
<dbReference type="OrthoDB" id="10579825at2759"/>
<proteinExistence type="predicted"/>
<protein>
    <submittedName>
        <fullName evidence="3">Uncharacterized protein</fullName>
    </submittedName>
</protein>
<feature type="region of interest" description="Disordered" evidence="1">
    <location>
        <begin position="1"/>
        <end position="91"/>
    </location>
</feature>
<feature type="transmembrane region" description="Helical" evidence="2">
    <location>
        <begin position="326"/>
        <end position="345"/>
    </location>
</feature>
<evidence type="ECO:0000256" key="1">
    <source>
        <dbReference type="SAM" id="MobiDB-lite"/>
    </source>
</evidence>
<feature type="compositionally biased region" description="Basic and acidic residues" evidence="1">
    <location>
        <begin position="37"/>
        <end position="51"/>
    </location>
</feature>
<reference evidence="4" key="1">
    <citation type="journal article" date="2023" name="Commun. Biol.">
        <title>Genome analysis of Parmales, the sister group of diatoms, reveals the evolutionary specialization of diatoms from phago-mixotrophs to photoautotrophs.</title>
        <authorList>
            <person name="Ban H."/>
            <person name="Sato S."/>
            <person name="Yoshikawa S."/>
            <person name="Yamada K."/>
            <person name="Nakamura Y."/>
            <person name="Ichinomiya M."/>
            <person name="Sato N."/>
            <person name="Blanc-Mathieu R."/>
            <person name="Endo H."/>
            <person name="Kuwata A."/>
            <person name="Ogata H."/>
        </authorList>
    </citation>
    <scope>NUCLEOTIDE SEQUENCE [LARGE SCALE GENOMIC DNA]</scope>
    <source>
        <strain evidence="4">NIES 3700</strain>
    </source>
</reference>
<keyword evidence="2" id="KW-1133">Transmembrane helix</keyword>
<evidence type="ECO:0000313" key="3">
    <source>
        <dbReference type="EMBL" id="GMH75421.1"/>
    </source>
</evidence>